<protein>
    <submittedName>
        <fullName evidence="2">Uncharacterized protein</fullName>
    </submittedName>
</protein>
<organism evidence="2 3">
    <name type="scientific">Trichomonas vaginalis (strain ATCC PRA-98 / G3)</name>
    <dbReference type="NCBI Taxonomy" id="412133"/>
    <lineage>
        <taxon>Eukaryota</taxon>
        <taxon>Metamonada</taxon>
        <taxon>Parabasalia</taxon>
        <taxon>Trichomonadida</taxon>
        <taxon>Trichomonadidae</taxon>
        <taxon>Trichomonas</taxon>
    </lineage>
</organism>
<reference evidence="2" key="2">
    <citation type="journal article" date="2007" name="Science">
        <title>Draft genome sequence of the sexually transmitted pathogen Trichomonas vaginalis.</title>
        <authorList>
            <person name="Carlton J.M."/>
            <person name="Hirt R.P."/>
            <person name="Silva J.C."/>
            <person name="Delcher A.L."/>
            <person name="Schatz M."/>
            <person name="Zhao Q."/>
            <person name="Wortman J.R."/>
            <person name="Bidwell S.L."/>
            <person name="Alsmark U.C.M."/>
            <person name="Besteiro S."/>
            <person name="Sicheritz-Ponten T."/>
            <person name="Noel C.J."/>
            <person name="Dacks J.B."/>
            <person name="Foster P.G."/>
            <person name="Simillion C."/>
            <person name="Van de Peer Y."/>
            <person name="Miranda-Saavedra D."/>
            <person name="Barton G.J."/>
            <person name="Westrop G.D."/>
            <person name="Mueller S."/>
            <person name="Dessi D."/>
            <person name="Fiori P.L."/>
            <person name="Ren Q."/>
            <person name="Paulsen I."/>
            <person name="Zhang H."/>
            <person name="Bastida-Corcuera F.D."/>
            <person name="Simoes-Barbosa A."/>
            <person name="Brown M.T."/>
            <person name="Hayes R.D."/>
            <person name="Mukherjee M."/>
            <person name="Okumura C.Y."/>
            <person name="Schneider R."/>
            <person name="Smith A.J."/>
            <person name="Vanacova S."/>
            <person name="Villalvazo M."/>
            <person name="Haas B.J."/>
            <person name="Pertea M."/>
            <person name="Feldblyum T.V."/>
            <person name="Utterback T.R."/>
            <person name="Shu C.L."/>
            <person name="Osoegawa K."/>
            <person name="de Jong P.J."/>
            <person name="Hrdy I."/>
            <person name="Horvathova L."/>
            <person name="Zubacova Z."/>
            <person name="Dolezal P."/>
            <person name="Malik S.B."/>
            <person name="Logsdon J.M. Jr."/>
            <person name="Henze K."/>
            <person name="Gupta A."/>
            <person name="Wang C.C."/>
            <person name="Dunne R.L."/>
            <person name="Upcroft J.A."/>
            <person name="Upcroft P."/>
            <person name="White O."/>
            <person name="Salzberg S.L."/>
            <person name="Tang P."/>
            <person name="Chiu C.-H."/>
            <person name="Lee Y.-S."/>
            <person name="Embley T.M."/>
            <person name="Coombs G.H."/>
            <person name="Mottram J.C."/>
            <person name="Tachezy J."/>
            <person name="Fraser-Liggett C.M."/>
            <person name="Johnson P.J."/>
        </authorList>
    </citation>
    <scope>NUCLEOTIDE SEQUENCE [LARGE SCALE GENOMIC DNA]</scope>
    <source>
        <strain evidence="2">G3</strain>
    </source>
</reference>
<evidence type="ECO:0000256" key="1">
    <source>
        <dbReference type="SAM" id="MobiDB-lite"/>
    </source>
</evidence>
<dbReference type="Proteomes" id="UP000001542">
    <property type="component" value="Unassembled WGS sequence"/>
</dbReference>
<feature type="region of interest" description="Disordered" evidence="1">
    <location>
        <begin position="15"/>
        <end position="44"/>
    </location>
</feature>
<sequence>MLSLRLPDRIAKERPYGVKSYAKPRKASEKTRQEESDFHEEINAQFRPKESIHQNEAELMEECNFDENRTITVVGILKDKLQPIIEYFNNNSGENPKIFDTPVTKRNLNWIFIKFKSDPRKIPCVKPLIEIEKNYCVGCFYGMFRAEILENHEKKELPVFRVWKDNQNLANVAWEHKNLWIKIREFLLGQGEIRITSQPSGIWSFVNRYF</sequence>
<evidence type="ECO:0000313" key="3">
    <source>
        <dbReference type="Proteomes" id="UP000001542"/>
    </source>
</evidence>
<gene>
    <name evidence="2" type="ORF">TVAG_432760</name>
</gene>
<keyword evidence="3" id="KW-1185">Reference proteome</keyword>
<dbReference type="EMBL" id="DS113205">
    <property type="protein sequence ID" value="EAY19680.1"/>
    <property type="molecule type" value="Genomic_DNA"/>
</dbReference>
<dbReference type="InParanoid" id="A2DIR7"/>
<dbReference type="RefSeq" id="XP_001580666.1">
    <property type="nucleotide sequence ID" value="XM_001580616.1"/>
</dbReference>
<feature type="compositionally biased region" description="Basic and acidic residues" evidence="1">
    <location>
        <begin position="26"/>
        <end position="44"/>
    </location>
</feature>
<dbReference type="KEGG" id="tva:5465209"/>
<dbReference type="VEuPathDB" id="TrichDB:TVAGG3_0562470"/>
<evidence type="ECO:0000313" key="2">
    <source>
        <dbReference type="EMBL" id="EAY19680.1"/>
    </source>
</evidence>
<proteinExistence type="predicted"/>
<reference evidence="2" key="1">
    <citation type="submission" date="2006-10" db="EMBL/GenBank/DDBJ databases">
        <authorList>
            <person name="Amadeo P."/>
            <person name="Zhao Q."/>
            <person name="Wortman J."/>
            <person name="Fraser-Liggett C."/>
            <person name="Carlton J."/>
        </authorList>
    </citation>
    <scope>NUCLEOTIDE SEQUENCE</scope>
    <source>
        <strain evidence="2">G3</strain>
    </source>
</reference>
<name>A2DIR7_TRIV3</name>
<dbReference type="AlphaFoldDB" id="A2DIR7"/>
<dbReference type="VEuPathDB" id="TrichDB:TVAG_432760"/>
<accession>A2DIR7</accession>